<dbReference type="AlphaFoldDB" id="A0A0N8PSA3"/>
<name>A0A0N8PSA3_9CHLR</name>
<feature type="transmembrane region" description="Helical" evidence="1">
    <location>
        <begin position="217"/>
        <end position="236"/>
    </location>
</feature>
<feature type="transmembrane region" description="Helical" evidence="1">
    <location>
        <begin position="24"/>
        <end position="41"/>
    </location>
</feature>
<evidence type="ECO:0000313" key="3">
    <source>
        <dbReference type="Proteomes" id="UP000050509"/>
    </source>
</evidence>
<evidence type="ECO:0000256" key="1">
    <source>
        <dbReference type="SAM" id="Phobius"/>
    </source>
</evidence>
<comment type="caution">
    <text evidence="2">The sequence shown here is derived from an EMBL/GenBank/DDBJ whole genome shotgun (WGS) entry which is preliminary data.</text>
</comment>
<reference evidence="2 3" key="1">
    <citation type="submission" date="2015-09" db="EMBL/GenBank/DDBJ databases">
        <title>Draft genome sequence of Kouleothrix aurantiaca JCM 19913.</title>
        <authorList>
            <person name="Hemp J."/>
        </authorList>
    </citation>
    <scope>NUCLEOTIDE SEQUENCE [LARGE SCALE GENOMIC DNA]</scope>
    <source>
        <strain evidence="2 3">COM-B</strain>
    </source>
</reference>
<evidence type="ECO:0000313" key="2">
    <source>
        <dbReference type="EMBL" id="KPV52165.1"/>
    </source>
</evidence>
<proteinExistence type="predicted"/>
<feature type="transmembrane region" description="Helical" evidence="1">
    <location>
        <begin position="137"/>
        <end position="159"/>
    </location>
</feature>
<keyword evidence="1" id="KW-1133">Transmembrane helix</keyword>
<feature type="transmembrane region" description="Helical" evidence="1">
    <location>
        <begin position="263"/>
        <end position="286"/>
    </location>
</feature>
<keyword evidence="3" id="KW-1185">Reference proteome</keyword>
<keyword evidence="1" id="KW-0472">Membrane</keyword>
<organism evidence="2 3">
    <name type="scientific">Kouleothrix aurantiaca</name>
    <dbReference type="NCBI Taxonomy" id="186479"/>
    <lineage>
        <taxon>Bacteria</taxon>
        <taxon>Bacillati</taxon>
        <taxon>Chloroflexota</taxon>
        <taxon>Chloroflexia</taxon>
        <taxon>Chloroflexales</taxon>
        <taxon>Roseiflexineae</taxon>
        <taxon>Roseiflexaceae</taxon>
        <taxon>Kouleothrix</taxon>
    </lineage>
</organism>
<gene>
    <name evidence="2" type="ORF">SE17_17100</name>
</gene>
<accession>A0A0N8PSA3</accession>
<keyword evidence="1" id="KW-0812">Transmembrane</keyword>
<evidence type="ECO:0008006" key="4">
    <source>
        <dbReference type="Google" id="ProtNLM"/>
    </source>
</evidence>
<protein>
    <recommendedName>
        <fullName evidence="4">Glycerophosphoryl diester phosphodiesterase membrane domain-containing protein</fullName>
    </recommendedName>
</protein>
<feature type="transmembrane region" description="Helical" evidence="1">
    <location>
        <begin position="180"/>
        <end position="211"/>
    </location>
</feature>
<dbReference type="Proteomes" id="UP000050509">
    <property type="component" value="Unassembled WGS sequence"/>
</dbReference>
<sequence length="336" mass="36593">MTKPQNATLIDSISEGYAAINRRLWVVLIPIALNLFLWFGPQLSLGPLITSSVNLLRDLQPDMAQQEDVQLVYDRLLAMGGVDVREQLALLNDVPTLQRYVVGADASSDLPATPAEVQRPIDTTRGDIIQIGSVGGALLAFLAINTVALALSALFFGQVGATVRRDQSPLMGLRRAPRIALFLLAALGIIVGVALVIGLPMLFFITLLLYLNQTLGLLAAFALYWLAVWVSIYIGFMREGIVISGLGPLRAIYTSFNVVRRNLWATLGFLAITLVIRLGSGVIWHTLVNSTIGLTIAIIGSAYIGSGLMAARMAFYRERLRRWQSAPNPQGLRARN</sequence>
<dbReference type="EMBL" id="LJCR01000639">
    <property type="protein sequence ID" value="KPV52165.1"/>
    <property type="molecule type" value="Genomic_DNA"/>
</dbReference>
<feature type="transmembrane region" description="Helical" evidence="1">
    <location>
        <begin position="292"/>
        <end position="315"/>
    </location>
</feature>